<keyword evidence="5" id="KW-0472">Membrane</keyword>
<evidence type="ECO:0000256" key="5">
    <source>
        <dbReference type="ARBA" id="ARBA00023136"/>
    </source>
</evidence>
<dbReference type="InterPro" id="IPR001611">
    <property type="entry name" value="Leu-rich_rpt"/>
</dbReference>
<organism evidence="7 8">
    <name type="scientific">Lactuca saligna</name>
    <name type="common">Willowleaf lettuce</name>
    <dbReference type="NCBI Taxonomy" id="75948"/>
    <lineage>
        <taxon>Eukaryota</taxon>
        <taxon>Viridiplantae</taxon>
        <taxon>Streptophyta</taxon>
        <taxon>Embryophyta</taxon>
        <taxon>Tracheophyta</taxon>
        <taxon>Spermatophyta</taxon>
        <taxon>Magnoliopsida</taxon>
        <taxon>eudicotyledons</taxon>
        <taxon>Gunneridae</taxon>
        <taxon>Pentapetalae</taxon>
        <taxon>asterids</taxon>
        <taxon>campanulids</taxon>
        <taxon>Asterales</taxon>
        <taxon>Asteraceae</taxon>
        <taxon>Cichorioideae</taxon>
        <taxon>Cichorieae</taxon>
        <taxon>Lactucinae</taxon>
        <taxon>Lactuca</taxon>
    </lineage>
</organism>
<keyword evidence="3" id="KW-0732">Signal</keyword>
<evidence type="ECO:0000313" key="8">
    <source>
        <dbReference type="Proteomes" id="UP001177003"/>
    </source>
</evidence>
<dbReference type="InterPro" id="IPR032675">
    <property type="entry name" value="LRR_dom_sf"/>
</dbReference>
<dbReference type="Gene3D" id="3.80.10.10">
    <property type="entry name" value="Ribonuclease Inhibitor"/>
    <property type="match status" value="1"/>
</dbReference>
<reference evidence="7" key="1">
    <citation type="submission" date="2023-04" db="EMBL/GenBank/DDBJ databases">
        <authorList>
            <person name="Vijverberg K."/>
            <person name="Xiong W."/>
            <person name="Schranz E."/>
        </authorList>
    </citation>
    <scope>NUCLEOTIDE SEQUENCE</scope>
</reference>
<dbReference type="Pfam" id="PF00560">
    <property type="entry name" value="LRR_1"/>
    <property type="match status" value="2"/>
</dbReference>
<evidence type="ECO:0000256" key="2">
    <source>
        <dbReference type="ARBA" id="ARBA00022692"/>
    </source>
</evidence>
<protein>
    <recommendedName>
        <fullName evidence="9">Non-specific serine/threonine protein kinase</fullName>
    </recommendedName>
</protein>
<evidence type="ECO:0000256" key="1">
    <source>
        <dbReference type="ARBA" id="ARBA00004479"/>
    </source>
</evidence>
<dbReference type="PROSITE" id="PS51450">
    <property type="entry name" value="LRR"/>
    <property type="match status" value="1"/>
</dbReference>
<accession>A0AA36EQ28</accession>
<proteinExistence type="predicted"/>
<dbReference type="PANTHER" id="PTHR48063:SF103">
    <property type="entry name" value="LEUCINE-RICH RECEPTOR-LIKE KINASE FAMILY PROTEIN"/>
    <property type="match status" value="1"/>
</dbReference>
<evidence type="ECO:0000313" key="7">
    <source>
        <dbReference type="EMBL" id="CAI9301480.1"/>
    </source>
</evidence>
<comment type="subcellular location">
    <subcellularLocation>
        <location evidence="1">Membrane</location>
        <topology evidence="1">Single-pass type I membrane protein</topology>
    </subcellularLocation>
</comment>
<dbReference type="AlphaFoldDB" id="A0AA36EQ28"/>
<dbReference type="InterPro" id="IPR046956">
    <property type="entry name" value="RLP23-like"/>
</dbReference>
<keyword evidence="6" id="KW-0325">Glycoprotein</keyword>
<dbReference type="GO" id="GO:0016020">
    <property type="term" value="C:membrane"/>
    <property type="evidence" value="ECO:0007669"/>
    <property type="project" value="UniProtKB-SubCell"/>
</dbReference>
<keyword evidence="4" id="KW-1133">Transmembrane helix</keyword>
<keyword evidence="2" id="KW-0812">Transmembrane</keyword>
<evidence type="ECO:0000256" key="3">
    <source>
        <dbReference type="ARBA" id="ARBA00022729"/>
    </source>
</evidence>
<evidence type="ECO:0000256" key="6">
    <source>
        <dbReference type="ARBA" id="ARBA00023180"/>
    </source>
</evidence>
<dbReference type="SUPFAM" id="SSF52047">
    <property type="entry name" value="RNI-like"/>
    <property type="match status" value="1"/>
</dbReference>
<dbReference type="PANTHER" id="PTHR48063">
    <property type="entry name" value="LRR RECEPTOR-LIKE KINASE"/>
    <property type="match status" value="1"/>
</dbReference>
<dbReference type="EMBL" id="OX465085">
    <property type="protein sequence ID" value="CAI9301480.1"/>
    <property type="molecule type" value="Genomic_DNA"/>
</dbReference>
<name>A0AA36EQ28_LACSI</name>
<evidence type="ECO:0000256" key="4">
    <source>
        <dbReference type="ARBA" id="ARBA00022989"/>
    </source>
</evidence>
<gene>
    <name evidence="7" type="ORF">LSALG_LOCUS40029</name>
</gene>
<sequence>MLDGIPKYLGSLCSLETLYFDENSVVVKFLDFLDNLSGCTSLALKELDASNSQFTGISEKLWELSGLELLDVSFNNLTVPSTYHLSSLSYVKAIDLLSCKIVPHFPKWIQTLKNLVVLDLSNTGISNTIPLKFWDMWASPLTYLNLSSNNISGKVSDLSSYFADESIIIYLSSNSFNGPILNVPSTLFILNPSRNKFS</sequence>
<dbReference type="Proteomes" id="UP001177003">
    <property type="component" value="Chromosome 9"/>
</dbReference>
<keyword evidence="8" id="KW-1185">Reference proteome</keyword>
<evidence type="ECO:0008006" key="9">
    <source>
        <dbReference type="Google" id="ProtNLM"/>
    </source>
</evidence>